<name>A0ABV0T6R8_9TELE</name>
<accession>A0ABV0T6R8</accession>
<keyword evidence="2" id="KW-1185">Reference proteome</keyword>
<dbReference type="EMBL" id="JAHRIQ010023857">
    <property type="protein sequence ID" value="MEQ2228514.1"/>
    <property type="molecule type" value="Genomic_DNA"/>
</dbReference>
<evidence type="ECO:0000313" key="1">
    <source>
        <dbReference type="EMBL" id="MEQ2228514.1"/>
    </source>
</evidence>
<reference evidence="1 2" key="1">
    <citation type="submission" date="2021-06" db="EMBL/GenBank/DDBJ databases">
        <authorList>
            <person name="Palmer J.M."/>
        </authorList>
    </citation>
    <scope>NUCLEOTIDE SEQUENCE [LARGE SCALE GENOMIC DNA]</scope>
    <source>
        <strain evidence="2">if_2019</strain>
        <tissue evidence="1">Muscle</tissue>
    </source>
</reference>
<sequence length="131" mass="14964">MLYHCQKSLSFKPPVHRDKNHLHCISHIHYVALSGTCLELKSLNDARECQRAPRVGLCKCQCPSPCLLQQQRGGKGEKGTERRTRLKMKVERLMGNMVTVENAITYLTVASTAEGERKTRSNFTHHYFHAD</sequence>
<gene>
    <name evidence="1" type="ORF">ILYODFUR_009726</name>
</gene>
<protein>
    <submittedName>
        <fullName evidence="1">Uncharacterized protein</fullName>
    </submittedName>
</protein>
<organism evidence="1 2">
    <name type="scientific">Ilyodon furcidens</name>
    <name type="common">goldbreast splitfin</name>
    <dbReference type="NCBI Taxonomy" id="33524"/>
    <lineage>
        <taxon>Eukaryota</taxon>
        <taxon>Metazoa</taxon>
        <taxon>Chordata</taxon>
        <taxon>Craniata</taxon>
        <taxon>Vertebrata</taxon>
        <taxon>Euteleostomi</taxon>
        <taxon>Actinopterygii</taxon>
        <taxon>Neopterygii</taxon>
        <taxon>Teleostei</taxon>
        <taxon>Neoteleostei</taxon>
        <taxon>Acanthomorphata</taxon>
        <taxon>Ovalentaria</taxon>
        <taxon>Atherinomorphae</taxon>
        <taxon>Cyprinodontiformes</taxon>
        <taxon>Goodeidae</taxon>
        <taxon>Ilyodon</taxon>
    </lineage>
</organism>
<comment type="caution">
    <text evidence="1">The sequence shown here is derived from an EMBL/GenBank/DDBJ whole genome shotgun (WGS) entry which is preliminary data.</text>
</comment>
<dbReference type="Proteomes" id="UP001482620">
    <property type="component" value="Unassembled WGS sequence"/>
</dbReference>
<proteinExistence type="predicted"/>
<evidence type="ECO:0000313" key="2">
    <source>
        <dbReference type="Proteomes" id="UP001482620"/>
    </source>
</evidence>